<evidence type="ECO:0000313" key="9">
    <source>
        <dbReference type="Proteomes" id="UP000008888"/>
    </source>
</evidence>
<dbReference type="GO" id="GO:0000287">
    <property type="term" value="F:magnesium ion binding"/>
    <property type="evidence" value="ECO:0007669"/>
    <property type="project" value="InterPro"/>
</dbReference>
<gene>
    <name evidence="8" type="ordered locus">Metme_1122</name>
</gene>
<reference evidence="9" key="3">
    <citation type="submission" date="2011-05" db="EMBL/GenBank/DDBJ databases">
        <title>Complete sequence of Methylomonas methanica MC09.</title>
        <authorList>
            <consortium name="US DOE Joint Genome Institute"/>
            <person name="Lucas S."/>
            <person name="Han J."/>
            <person name="Lapidus A."/>
            <person name="Cheng J.-F."/>
            <person name="Goodwin L."/>
            <person name="Pitluck S."/>
            <person name="Peters L."/>
            <person name="Mikhailova N."/>
            <person name="Teshima H."/>
            <person name="Han C."/>
            <person name="Tapia R."/>
            <person name="Land M."/>
            <person name="Hauser L."/>
            <person name="Kyrpides N."/>
            <person name="Ivanova N."/>
            <person name="Pagani I."/>
            <person name="Stein L."/>
            <person name="Woyke T."/>
        </authorList>
    </citation>
    <scope>NUCLEOTIDE SEQUENCE [LARGE SCALE GENOMIC DNA]</scope>
    <source>
        <strain evidence="9">MC09</strain>
    </source>
</reference>
<dbReference type="GO" id="GO:0009099">
    <property type="term" value="P:L-valine biosynthetic process"/>
    <property type="evidence" value="ECO:0007669"/>
    <property type="project" value="TreeGrafter"/>
</dbReference>
<dbReference type="Proteomes" id="UP000008888">
    <property type="component" value="Chromosome"/>
</dbReference>
<dbReference type="PANTHER" id="PTHR18968:SF13">
    <property type="entry name" value="ACETOLACTATE SYNTHASE CATALYTIC SUBUNIT, MITOCHONDRIAL"/>
    <property type="match status" value="1"/>
</dbReference>
<dbReference type="Gene3D" id="3.40.50.1220">
    <property type="entry name" value="TPP-binding domain"/>
    <property type="match status" value="1"/>
</dbReference>
<evidence type="ECO:0000256" key="4">
    <source>
        <dbReference type="SAM" id="MobiDB-lite"/>
    </source>
</evidence>
<dbReference type="FunFam" id="3.40.50.970:FF:000007">
    <property type="entry name" value="Acetolactate synthase"/>
    <property type="match status" value="1"/>
</dbReference>
<dbReference type="GO" id="GO:0003984">
    <property type="term" value="F:acetolactate synthase activity"/>
    <property type="evidence" value="ECO:0007669"/>
    <property type="project" value="TreeGrafter"/>
</dbReference>
<dbReference type="InterPro" id="IPR045229">
    <property type="entry name" value="TPP_enz"/>
</dbReference>
<feature type="domain" description="Thiamine pyrophosphate enzyme TPP-binding" evidence="6">
    <location>
        <begin position="471"/>
        <end position="601"/>
    </location>
</feature>
<dbReference type="GO" id="GO:0030976">
    <property type="term" value="F:thiamine pyrophosphate binding"/>
    <property type="evidence" value="ECO:0007669"/>
    <property type="project" value="InterPro"/>
</dbReference>
<evidence type="ECO:0000259" key="6">
    <source>
        <dbReference type="Pfam" id="PF02775"/>
    </source>
</evidence>
<dbReference type="PANTHER" id="PTHR18968">
    <property type="entry name" value="THIAMINE PYROPHOSPHATE ENZYMES"/>
    <property type="match status" value="1"/>
</dbReference>
<comment type="similarity">
    <text evidence="1 3">Belongs to the TPP enzyme family.</text>
</comment>
<dbReference type="eggNOG" id="COG0028">
    <property type="taxonomic scope" value="Bacteria"/>
</dbReference>
<feature type="compositionally biased region" description="Polar residues" evidence="4">
    <location>
        <begin position="1"/>
        <end position="13"/>
    </location>
</feature>
<feature type="domain" description="Thiamine pyrophosphate enzyme N-terminal TPP-binding" evidence="7">
    <location>
        <begin position="28"/>
        <end position="141"/>
    </location>
</feature>
<dbReference type="InterPro" id="IPR012000">
    <property type="entry name" value="Thiamin_PyroP_enz_cen_dom"/>
</dbReference>
<dbReference type="Gene3D" id="3.40.50.970">
    <property type="match status" value="2"/>
</dbReference>
<accession>F9ZVS8</accession>
<dbReference type="InterPro" id="IPR011766">
    <property type="entry name" value="TPP_enzyme_TPP-bd"/>
</dbReference>
<evidence type="ECO:0000259" key="7">
    <source>
        <dbReference type="Pfam" id="PF02776"/>
    </source>
</evidence>
<keyword evidence="9" id="KW-1185">Reference proteome</keyword>
<feature type="region of interest" description="Disordered" evidence="4">
    <location>
        <begin position="1"/>
        <end position="25"/>
    </location>
</feature>
<dbReference type="InterPro" id="IPR029061">
    <property type="entry name" value="THDP-binding"/>
</dbReference>
<protein>
    <submittedName>
        <fullName evidence="8">Acetolactate synthase</fullName>
    </submittedName>
</protein>
<dbReference type="GO" id="GO:0050660">
    <property type="term" value="F:flavin adenine dinucleotide binding"/>
    <property type="evidence" value="ECO:0007669"/>
    <property type="project" value="TreeGrafter"/>
</dbReference>
<feature type="domain" description="Thiamine pyrophosphate enzyme central" evidence="5">
    <location>
        <begin position="225"/>
        <end position="359"/>
    </location>
</feature>
<keyword evidence="2 3" id="KW-0786">Thiamine pyrophosphate</keyword>
<dbReference type="KEGG" id="mmt:Metme_1122"/>
<proteinExistence type="inferred from homology"/>
<evidence type="ECO:0000256" key="1">
    <source>
        <dbReference type="ARBA" id="ARBA00007812"/>
    </source>
</evidence>
<dbReference type="Pfam" id="PF00205">
    <property type="entry name" value="TPP_enzyme_M"/>
    <property type="match status" value="1"/>
</dbReference>
<reference key="2">
    <citation type="submission" date="2011-05" db="EMBL/GenBank/DDBJ databases">
        <title>Complete genome sequence of the aerobic marine methanotroph Methylomonas methanica MC09.</title>
        <authorList>
            <person name="Boden R."/>
            <person name="Cunliffe M."/>
            <person name="Scanlan J."/>
            <person name="Moussard H."/>
            <person name="Kits K.D."/>
            <person name="Klotz M."/>
            <person name="Jetten M."/>
            <person name="Vuilleumier S."/>
            <person name="Han J."/>
            <person name="Peters L."/>
            <person name="Mikhailova N."/>
            <person name="Teshima H."/>
            <person name="Tapia R."/>
            <person name="Kyrpides N."/>
            <person name="Ivanova N."/>
            <person name="Pagani I."/>
            <person name="Cheng J.-F."/>
            <person name="Goodwin L."/>
            <person name="Han C."/>
            <person name="Hauser L."/>
            <person name="Land M."/>
            <person name="Lapidus A."/>
            <person name="Lucas S."/>
            <person name="Pitluck S."/>
            <person name="Woyke T."/>
            <person name="Stein L.Y."/>
            <person name="Murrell C."/>
        </authorList>
    </citation>
    <scope>NUCLEOTIDE SEQUENCE</scope>
    <source>
        <strain>MC09</strain>
    </source>
</reference>
<organism evidence="8 9">
    <name type="scientific">Methylomonas methanica (strain DSM 25384 / MC09)</name>
    <dbReference type="NCBI Taxonomy" id="857087"/>
    <lineage>
        <taxon>Bacteria</taxon>
        <taxon>Pseudomonadati</taxon>
        <taxon>Pseudomonadota</taxon>
        <taxon>Gammaproteobacteria</taxon>
        <taxon>Methylococcales</taxon>
        <taxon>Methylococcaceae</taxon>
        <taxon>Methylomonas</taxon>
    </lineage>
</organism>
<dbReference type="AlphaFoldDB" id="F9ZVS8"/>
<dbReference type="InterPro" id="IPR012001">
    <property type="entry name" value="Thiamin_PyroP_enz_TPP-bd_dom"/>
</dbReference>
<dbReference type="SUPFAM" id="SSF52518">
    <property type="entry name" value="Thiamin diphosphate-binding fold (THDP-binding)"/>
    <property type="match status" value="2"/>
</dbReference>
<dbReference type="Pfam" id="PF02776">
    <property type="entry name" value="TPP_enzyme_N"/>
    <property type="match status" value="1"/>
</dbReference>
<dbReference type="HOGENOM" id="CLU_013748_1_3_6"/>
<dbReference type="GO" id="GO:0005948">
    <property type="term" value="C:acetolactate synthase complex"/>
    <property type="evidence" value="ECO:0007669"/>
    <property type="project" value="TreeGrafter"/>
</dbReference>
<evidence type="ECO:0000313" key="8">
    <source>
        <dbReference type="EMBL" id="AEF99556.1"/>
    </source>
</evidence>
<evidence type="ECO:0000256" key="2">
    <source>
        <dbReference type="ARBA" id="ARBA00023052"/>
    </source>
</evidence>
<dbReference type="GO" id="GO:0009097">
    <property type="term" value="P:isoleucine biosynthetic process"/>
    <property type="evidence" value="ECO:0007669"/>
    <property type="project" value="TreeGrafter"/>
</dbReference>
<dbReference type="Pfam" id="PF02775">
    <property type="entry name" value="TPP_enzyme_C"/>
    <property type="match status" value="1"/>
</dbReference>
<reference evidence="8 9" key="1">
    <citation type="journal article" date="2011" name="J. Bacteriol.">
        <title>Complete Genome Sequence of the Aerobic Marine Methanotroph Methylomonas methanica MC09.</title>
        <authorList>
            <person name="Boden R."/>
            <person name="Cunliffe M."/>
            <person name="Scanlan J."/>
            <person name="Moussard H."/>
            <person name="Kits K.D."/>
            <person name="Klotz M.G."/>
            <person name="Jetten M.S."/>
            <person name="Vuilleumier S."/>
            <person name="Han J."/>
            <person name="Peters L."/>
            <person name="Mikhailova N."/>
            <person name="Teshima H."/>
            <person name="Tapia R."/>
            <person name="Kyrpides N."/>
            <person name="Ivanova N."/>
            <person name="Pagani I."/>
            <person name="Cheng J.F."/>
            <person name="Goodwin L."/>
            <person name="Han C."/>
            <person name="Hauser L."/>
            <person name="Land M.L."/>
            <person name="Lapidus A."/>
            <person name="Lucas S."/>
            <person name="Pitluck S."/>
            <person name="Woyke T."/>
            <person name="Stein L."/>
            <person name="Murrell J.C."/>
        </authorList>
    </citation>
    <scope>NUCLEOTIDE SEQUENCE [LARGE SCALE GENOMIC DNA]</scope>
    <source>
        <strain evidence="8 9">MC09</strain>
    </source>
</reference>
<sequence length="624" mass="67770">MNAQISLIHTQMESARDNPDGKPAPPKEVADLLVEYLEQLQIEYVFGVPGGAIEPFYNAIARSTRRGGIRHILARHEAGAAFMADGYARESGKIGVCCSTSGPGATNLITGVACAYDNNIPMLVITGQPALPAFGKNPLQESSCTGINTLGMFRHCTRYNSLISHPKQLEAKLVTALQRAVRAPKGPSHLTVPVDVFRSPCARHEPSYDLRNLLAPSSMVDNDAIENLRDMLTKAQNVVLLIGGLCGEAIGSILQFAALKGTAIVTTPDGKGLVNPRHPLFRGVFGFGGHDAAEAALQDPSVDLILAIGANMGEWNSGGWSDSVLNNRLVHIDESEEHLSRTPMAQLHVRGRIQSIFSRLVEQFHNQQKTDNFEYARHRKSRDNNATEWDPRALLLEPEKYESDAVPIKPQRLMKELGRIFPPTTRFLADTGNSVSWSVHYLHSGIDRRMGERRLGGGGRKISPGQRKTDGGWLRVTMNFAAMGWAIGGAVGTAVANRKDPVVCITGDGSMLMNGQEISVAVAEKVSIVFVVLNDQSLGMVKHGQRMAGAEQIGCDLPPNDFAALARALGAVAYTIRSPDDLAKLDIAAICAYKGPTLLDVYIDPEEEPPMNVRMRVLVNKNDR</sequence>
<dbReference type="SUPFAM" id="SSF52467">
    <property type="entry name" value="DHS-like NAD/FAD-binding domain"/>
    <property type="match status" value="1"/>
</dbReference>
<evidence type="ECO:0000256" key="3">
    <source>
        <dbReference type="RuleBase" id="RU362132"/>
    </source>
</evidence>
<dbReference type="RefSeq" id="WP_013817821.1">
    <property type="nucleotide sequence ID" value="NC_015572.1"/>
</dbReference>
<dbReference type="STRING" id="857087.Metme_1122"/>
<dbReference type="EMBL" id="CP002738">
    <property type="protein sequence ID" value="AEF99556.1"/>
    <property type="molecule type" value="Genomic_DNA"/>
</dbReference>
<dbReference type="InterPro" id="IPR029035">
    <property type="entry name" value="DHS-like_NAD/FAD-binding_dom"/>
</dbReference>
<dbReference type="CDD" id="cd07035">
    <property type="entry name" value="TPP_PYR_POX_like"/>
    <property type="match status" value="1"/>
</dbReference>
<evidence type="ECO:0000259" key="5">
    <source>
        <dbReference type="Pfam" id="PF00205"/>
    </source>
</evidence>
<name>F9ZVS8_METMM</name>